<dbReference type="Proteomes" id="UP000022910">
    <property type="component" value="Unassembled WGS sequence"/>
</dbReference>
<name>A0A015JKK3_RHIIW</name>
<gene>
    <name evidence="2" type="ORF">RirG_225150</name>
</gene>
<feature type="region of interest" description="Disordered" evidence="1">
    <location>
        <begin position="95"/>
        <end position="146"/>
    </location>
</feature>
<dbReference type="HOGENOM" id="CLU_931114_0_0_1"/>
<dbReference type="EMBL" id="JEMT01028161">
    <property type="protein sequence ID" value="EXX55484.1"/>
    <property type="molecule type" value="Genomic_DNA"/>
</dbReference>
<accession>A0A015JKK3</accession>
<reference evidence="2 3" key="1">
    <citation type="submission" date="2014-02" db="EMBL/GenBank/DDBJ databases">
        <title>Single nucleus genome sequencing reveals high similarity among nuclei of an endomycorrhizal fungus.</title>
        <authorList>
            <person name="Lin K."/>
            <person name="Geurts R."/>
            <person name="Zhang Z."/>
            <person name="Limpens E."/>
            <person name="Saunders D.G."/>
            <person name="Mu D."/>
            <person name="Pang E."/>
            <person name="Cao H."/>
            <person name="Cha H."/>
            <person name="Lin T."/>
            <person name="Zhou Q."/>
            <person name="Shang Y."/>
            <person name="Li Y."/>
            <person name="Ivanov S."/>
            <person name="Sharma T."/>
            <person name="Velzen R.V."/>
            <person name="Ruijter N.D."/>
            <person name="Aanen D.K."/>
            <person name="Win J."/>
            <person name="Kamoun S."/>
            <person name="Bisseling T."/>
            <person name="Huang S."/>
        </authorList>
    </citation>
    <scope>NUCLEOTIDE SEQUENCE [LARGE SCALE GENOMIC DNA]</scope>
    <source>
        <strain evidence="3">DAOM197198w</strain>
    </source>
</reference>
<keyword evidence="3" id="KW-1185">Reference proteome</keyword>
<proteinExistence type="predicted"/>
<evidence type="ECO:0000256" key="1">
    <source>
        <dbReference type="SAM" id="MobiDB-lite"/>
    </source>
</evidence>
<protein>
    <submittedName>
        <fullName evidence="2">Uncharacterized protein</fullName>
    </submittedName>
</protein>
<organism evidence="2 3">
    <name type="scientific">Rhizophagus irregularis (strain DAOM 197198w)</name>
    <name type="common">Glomus intraradices</name>
    <dbReference type="NCBI Taxonomy" id="1432141"/>
    <lineage>
        <taxon>Eukaryota</taxon>
        <taxon>Fungi</taxon>
        <taxon>Fungi incertae sedis</taxon>
        <taxon>Mucoromycota</taxon>
        <taxon>Glomeromycotina</taxon>
        <taxon>Glomeromycetes</taxon>
        <taxon>Glomerales</taxon>
        <taxon>Glomeraceae</taxon>
        <taxon>Rhizophagus</taxon>
    </lineage>
</organism>
<evidence type="ECO:0000313" key="2">
    <source>
        <dbReference type="EMBL" id="EXX55484.1"/>
    </source>
</evidence>
<dbReference type="AlphaFoldDB" id="A0A015JKK3"/>
<dbReference type="OrthoDB" id="2377096at2759"/>
<comment type="caution">
    <text evidence="2">The sequence shown here is derived from an EMBL/GenBank/DDBJ whole genome shotgun (WGS) entry which is preliminary data.</text>
</comment>
<evidence type="ECO:0000313" key="3">
    <source>
        <dbReference type="Proteomes" id="UP000022910"/>
    </source>
</evidence>
<sequence length="299" mass="34948">MDDINIDLNIVKQEPFDEFDNTKPIDTFVSSQNCTYSDNAMPIDTVVSSNEIINEVLSKLAIKQEPTDKDFQNYTSSDDAMPIDTYDSLNEPDIKQEPFNEDSQNCASSDDAKPIDTFVPSKEIEDAEREIKKESEDSENSEDFELKEIQREKNKQKKIKNNLISESSNIFLYAKSCPNCKKSFNSPLIKKKIMHFKSCCNSKKRWVEERELTIMIEDLKYKFKTAMEKHNHNNFDYDSSEEVAKDLETKKIYEYFSIEKLNVDNKKNMKEKKVKNKEDFRDDDHKKKLGTKIETDDIV</sequence>